<dbReference type="PANTHER" id="PTHR38133:SF1">
    <property type="entry name" value="SLR1429 PROTEIN"/>
    <property type="match status" value="1"/>
</dbReference>
<keyword evidence="5" id="KW-1185">Reference proteome</keyword>
<reference evidence="4 5" key="1">
    <citation type="submission" date="2020-10" db="EMBL/GenBank/DDBJ databases">
        <title>Novel species in genus Corynebacterium.</title>
        <authorList>
            <person name="Zhang G."/>
        </authorList>
    </citation>
    <scope>NUCLEOTIDE SEQUENCE [LARGE SCALE GENOMIC DNA]</scope>
    <source>
        <strain evidence="4 5">DSM 45110</strain>
    </source>
</reference>
<evidence type="ECO:0000313" key="4">
    <source>
        <dbReference type="EMBL" id="MBF4553272.1"/>
    </source>
</evidence>
<evidence type="ECO:0000256" key="2">
    <source>
        <dbReference type="SAM" id="MobiDB-lite"/>
    </source>
</evidence>
<evidence type="ECO:0000256" key="1">
    <source>
        <dbReference type="PROSITE-ProRule" id="PRU00325"/>
    </source>
</evidence>
<protein>
    <submittedName>
        <fullName evidence="4">SWIM zinc finger family protein</fullName>
    </submittedName>
</protein>
<evidence type="ECO:0000259" key="3">
    <source>
        <dbReference type="PROSITE" id="PS50966"/>
    </source>
</evidence>
<feature type="domain" description="SWIM-type" evidence="3">
    <location>
        <begin position="144"/>
        <end position="179"/>
    </location>
</feature>
<dbReference type="EMBL" id="JADKMY010000001">
    <property type="protein sequence ID" value="MBF4553272.1"/>
    <property type="molecule type" value="Genomic_DNA"/>
</dbReference>
<dbReference type="Proteomes" id="UP000635902">
    <property type="component" value="Unassembled WGS sequence"/>
</dbReference>
<dbReference type="RefSeq" id="WP_194556097.1">
    <property type="nucleotide sequence ID" value="NZ_JADKMY010000001.1"/>
</dbReference>
<feature type="compositionally biased region" description="Basic and acidic residues" evidence="2">
    <location>
        <begin position="209"/>
        <end position="226"/>
    </location>
</feature>
<sequence>MSPRSGDTPRGKKHPTWGDNVVVADFGARRRRELAAGQTTPQVPRQETETWAAATLMEALAQQADSGRLARGREYFRAGKILGVELQTNVISGLVAGSQLEPFDVSIRLRSLGKRQLAFVEQELLMDASHVRSLVKGSAPGVDVAAILLRKDHLATTTCTCPDRSTACKHVVAVMYAVSAQLSRDPLQVLRLRGIDPVPLLQQLGHSDASSEPRPLRAVEPTRSETDDVPEIVDAAAFWGENSEPVSWEPFSEEWGMEQGDTEAMMAALRTVSWTGVDQLYIRHELERCYETLTEIDLAFDNVPWSRDPLSRADARNGHHD</sequence>
<comment type="caution">
    <text evidence="4">The sequence shown here is derived from an EMBL/GenBank/DDBJ whole genome shotgun (WGS) entry which is preliminary data.</text>
</comment>
<proteinExistence type="predicted"/>
<name>A0ABR9ZKW8_9CORY</name>
<dbReference type="PROSITE" id="PS50966">
    <property type="entry name" value="ZF_SWIM"/>
    <property type="match status" value="1"/>
</dbReference>
<gene>
    <name evidence="4" type="ORF">IRY30_04135</name>
</gene>
<accession>A0ABR9ZKW8</accession>
<dbReference type="PANTHER" id="PTHR38133">
    <property type="entry name" value="SLR1429 PROTEIN"/>
    <property type="match status" value="1"/>
</dbReference>
<organism evidence="4 5">
    <name type="scientific">Corynebacterium suicordis DSM 45110</name>
    <dbReference type="NCBI Taxonomy" id="1121369"/>
    <lineage>
        <taxon>Bacteria</taxon>
        <taxon>Bacillati</taxon>
        <taxon>Actinomycetota</taxon>
        <taxon>Actinomycetes</taxon>
        <taxon>Mycobacteriales</taxon>
        <taxon>Corynebacteriaceae</taxon>
        <taxon>Corynebacterium</taxon>
    </lineage>
</organism>
<evidence type="ECO:0000313" key="5">
    <source>
        <dbReference type="Proteomes" id="UP000635902"/>
    </source>
</evidence>
<keyword evidence="1" id="KW-0862">Zinc</keyword>
<keyword evidence="1" id="KW-0863">Zinc-finger</keyword>
<keyword evidence="1" id="KW-0479">Metal-binding</keyword>
<dbReference type="Pfam" id="PF04434">
    <property type="entry name" value="SWIM"/>
    <property type="match status" value="1"/>
</dbReference>
<feature type="region of interest" description="Disordered" evidence="2">
    <location>
        <begin position="204"/>
        <end position="226"/>
    </location>
</feature>
<dbReference type="InterPro" id="IPR007527">
    <property type="entry name" value="Znf_SWIM"/>
</dbReference>